<dbReference type="AlphaFoldDB" id="W7A6P0"/>
<gene>
    <name evidence="1" type="ORF">C922_02482</name>
</gene>
<dbReference type="Proteomes" id="UP000030640">
    <property type="component" value="Unassembled WGS sequence"/>
</dbReference>
<evidence type="ECO:0000313" key="2">
    <source>
        <dbReference type="Proteomes" id="UP000030640"/>
    </source>
</evidence>
<keyword evidence="2" id="KW-1185">Reference proteome</keyword>
<protein>
    <submittedName>
        <fullName evidence="1">Uncharacterized protein</fullName>
    </submittedName>
</protein>
<evidence type="ECO:0000313" key="1">
    <source>
        <dbReference type="EMBL" id="EUD66898.1"/>
    </source>
</evidence>
<name>W7A6P0_9APIC</name>
<dbReference type="VEuPathDB" id="PlasmoDB:C922_02482"/>
<sequence length="67" mass="7810">MYIIVEKITHTREHLHKAAAARSSHIKKMTQNNIFRPPPENSIIRSAAEKNIFIKKRTSRKNIFPVT</sequence>
<dbReference type="GeneID" id="20037756"/>
<reference evidence="1 2" key="1">
    <citation type="submission" date="2013-02" db="EMBL/GenBank/DDBJ databases">
        <title>The Genome Sequence of Plasmodium inui San Antonio 1.</title>
        <authorList>
            <consortium name="The Broad Institute Genome Sequencing Platform"/>
            <consortium name="The Broad Institute Genome Sequencing Center for Infectious Disease"/>
            <person name="Neafsey D."/>
            <person name="Cheeseman I."/>
            <person name="Volkman S."/>
            <person name="Adams J."/>
            <person name="Walker B."/>
            <person name="Young S.K."/>
            <person name="Zeng Q."/>
            <person name="Gargeya S."/>
            <person name="Fitzgerald M."/>
            <person name="Haas B."/>
            <person name="Abouelleil A."/>
            <person name="Alvarado L."/>
            <person name="Arachchi H.M."/>
            <person name="Berlin A.M."/>
            <person name="Chapman S.B."/>
            <person name="Dewar J."/>
            <person name="Goldberg J."/>
            <person name="Griggs A."/>
            <person name="Gujja S."/>
            <person name="Hansen M."/>
            <person name="Howarth C."/>
            <person name="Imamovic A."/>
            <person name="Larimer J."/>
            <person name="McCowan C."/>
            <person name="Murphy C."/>
            <person name="Neiman D."/>
            <person name="Pearson M."/>
            <person name="Priest M."/>
            <person name="Roberts A."/>
            <person name="Saif S."/>
            <person name="Shea T."/>
            <person name="Sisk P."/>
            <person name="Sykes S."/>
            <person name="Wortman J."/>
            <person name="Nusbaum C."/>
            <person name="Birren B."/>
        </authorList>
    </citation>
    <scope>NUCLEOTIDE SEQUENCE [LARGE SCALE GENOMIC DNA]</scope>
    <source>
        <strain evidence="1 2">San Antonio 1</strain>
    </source>
</reference>
<organism evidence="1 2">
    <name type="scientific">Plasmodium inui San Antonio 1</name>
    <dbReference type="NCBI Taxonomy" id="1237626"/>
    <lineage>
        <taxon>Eukaryota</taxon>
        <taxon>Sar</taxon>
        <taxon>Alveolata</taxon>
        <taxon>Apicomplexa</taxon>
        <taxon>Aconoidasida</taxon>
        <taxon>Haemosporida</taxon>
        <taxon>Plasmodiidae</taxon>
        <taxon>Plasmodium</taxon>
        <taxon>Plasmodium (Plasmodium)</taxon>
    </lineage>
</organism>
<accession>W7A6P0</accession>
<dbReference type="RefSeq" id="XP_008816303.1">
    <property type="nucleotide sequence ID" value="XM_008818081.1"/>
</dbReference>
<proteinExistence type="predicted"/>
<dbReference type="EMBL" id="KI965468">
    <property type="protein sequence ID" value="EUD66898.1"/>
    <property type="molecule type" value="Genomic_DNA"/>
</dbReference>